<dbReference type="PANTHER" id="PTHR30050:SF5">
    <property type="entry name" value="DNAA REGULATORY INACTIVATOR HDA"/>
    <property type="match status" value="1"/>
</dbReference>
<feature type="domain" description="Chromosomal replication initiator protein DnaA ATPAse" evidence="1">
    <location>
        <begin position="88"/>
        <end position="150"/>
    </location>
</feature>
<dbReference type="AlphaFoldDB" id="A0A4Y1YP72"/>
<sequence>MRQQLLDILEIGPPSLDNFVPDNNEELLYTLKNLVAGNQQDRFYYLWGSTGCGKSHLLQAIATIFLEQQLNTFYIDCRQIDKLNIDSNIDCLVIDNVEWLDPAAQIKLFNLYNQVRENTASIFLASGSLPPAQLDIRQDLATRLGWGLVYQVHELTDEKKIEVIQDYAARCGFELPLEICSYLLTHKQRDLSSLIKLVNALDQLSLTRKRPVTLPLLRELL</sequence>
<dbReference type="InterPro" id="IPR013317">
    <property type="entry name" value="DnaA_dom"/>
</dbReference>
<dbReference type="GO" id="GO:0003688">
    <property type="term" value="F:DNA replication origin binding"/>
    <property type="evidence" value="ECO:0007669"/>
    <property type="project" value="TreeGrafter"/>
</dbReference>
<dbReference type="EMBL" id="AP019755">
    <property type="protein sequence ID" value="BBL35980.1"/>
    <property type="molecule type" value="Genomic_DNA"/>
</dbReference>
<organism evidence="3 4">
    <name type="scientific">Nitrosomonas stercoris</name>
    <dbReference type="NCBI Taxonomy" id="1444684"/>
    <lineage>
        <taxon>Bacteria</taxon>
        <taxon>Pseudomonadati</taxon>
        <taxon>Pseudomonadota</taxon>
        <taxon>Betaproteobacteria</taxon>
        <taxon>Nitrosomonadales</taxon>
        <taxon>Nitrosomonadaceae</taxon>
        <taxon>Nitrosomonas</taxon>
    </lineage>
</organism>
<evidence type="ECO:0000313" key="4">
    <source>
        <dbReference type="Proteomes" id="UP000316473"/>
    </source>
</evidence>
<feature type="domain" description="Chromosomal replication initiator protein DnaA ATPAse" evidence="1">
    <location>
        <begin position="16"/>
        <end position="70"/>
    </location>
</feature>
<evidence type="ECO:0000259" key="2">
    <source>
        <dbReference type="Pfam" id="PF22688"/>
    </source>
</evidence>
<dbReference type="Pfam" id="PF00308">
    <property type="entry name" value="Bac_DnaA"/>
    <property type="match status" value="2"/>
</dbReference>
<dbReference type="GO" id="GO:0005886">
    <property type="term" value="C:plasma membrane"/>
    <property type="evidence" value="ECO:0007669"/>
    <property type="project" value="TreeGrafter"/>
</dbReference>
<dbReference type="PANTHER" id="PTHR30050">
    <property type="entry name" value="CHROMOSOMAL REPLICATION INITIATOR PROTEIN DNAA"/>
    <property type="match status" value="1"/>
</dbReference>
<dbReference type="InterPro" id="IPR017788">
    <property type="entry name" value="Hda"/>
</dbReference>
<evidence type="ECO:0000313" key="3">
    <source>
        <dbReference type="EMBL" id="BBL35980.1"/>
    </source>
</evidence>
<dbReference type="KEGG" id="nst:Nstercoris_02259"/>
<dbReference type="InterPro" id="IPR055199">
    <property type="entry name" value="Hda_lid"/>
</dbReference>
<dbReference type="InterPro" id="IPR027417">
    <property type="entry name" value="P-loop_NTPase"/>
</dbReference>
<dbReference type="Gene3D" id="3.40.50.300">
    <property type="entry name" value="P-loop containing nucleotide triphosphate hydrolases"/>
    <property type="match status" value="1"/>
</dbReference>
<dbReference type="NCBIfam" id="TIGR03420">
    <property type="entry name" value="DnaA_homol_Hda"/>
    <property type="match status" value="1"/>
</dbReference>
<reference evidence="3 4" key="1">
    <citation type="submission" date="2019-06" db="EMBL/GenBank/DDBJ databases">
        <title>Nitrosomonas stercoris KYUHI-S whole genome shotgun sequence.</title>
        <authorList>
            <person name="Nakagawa T."/>
            <person name="Tsuchiya Y."/>
            <person name="Takahashi R."/>
        </authorList>
    </citation>
    <scope>NUCLEOTIDE SEQUENCE [LARGE SCALE GENOMIC DNA]</scope>
    <source>
        <strain evidence="3 4">KYUHI-S</strain>
    </source>
</reference>
<dbReference type="Gene3D" id="1.10.8.60">
    <property type="match status" value="1"/>
</dbReference>
<dbReference type="SUPFAM" id="SSF52540">
    <property type="entry name" value="P-loop containing nucleoside triphosphate hydrolases"/>
    <property type="match status" value="1"/>
</dbReference>
<proteinExistence type="predicted"/>
<gene>
    <name evidence="3" type="ORF">Nstercoris_02259</name>
</gene>
<dbReference type="Pfam" id="PF22688">
    <property type="entry name" value="Hda_lid"/>
    <property type="match status" value="1"/>
</dbReference>
<feature type="domain" description="Hda lid" evidence="2">
    <location>
        <begin position="157"/>
        <end position="221"/>
    </location>
</feature>
<dbReference type="GO" id="GO:0006270">
    <property type="term" value="P:DNA replication initiation"/>
    <property type="evidence" value="ECO:0007669"/>
    <property type="project" value="TreeGrafter"/>
</dbReference>
<dbReference type="GO" id="GO:0032297">
    <property type="term" value="P:negative regulation of DNA-templated DNA replication initiation"/>
    <property type="evidence" value="ECO:0007669"/>
    <property type="project" value="InterPro"/>
</dbReference>
<evidence type="ECO:0000259" key="1">
    <source>
        <dbReference type="Pfam" id="PF00308"/>
    </source>
</evidence>
<dbReference type="CDD" id="cd00009">
    <property type="entry name" value="AAA"/>
    <property type="match status" value="1"/>
</dbReference>
<accession>A0A4Y1YP72</accession>
<keyword evidence="4" id="KW-1185">Reference proteome</keyword>
<protein>
    <submittedName>
        <fullName evidence="3">DnaA regulatory inactivator Hda</fullName>
    </submittedName>
</protein>
<dbReference type="Proteomes" id="UP000316473">
    <property type="component" value="Chromosome"/>
</dbReference>
<name>A0A4Y1YP72_9PROT</name>